<dbReference type="SUPFAM" id="SSF161098">
    <property type="entry name" value="MetI-like"/>
    <property type="match status" value="1"/>
</dbReference>
<dbReference type="PANTHER" id="PTHR32243:SF18">
    <property type="entry name" value="INNER MEMBRANE ABC TRANSPORTER PERMEASE PROTEIN YCJP"/>
    <property type="match status" value="1"/>
</dbReference>
<name>X1BB31_9ZZZZ</name>
<accession>X1BB31</accession>
<keyword evidence="5 7" id="KW-1133">Transmembrane helix</keyword>
<sequence length="68" mass="7548">NEYFMSLILSFQKSTPVTVGAALFITAWEVKWGEMAAAITLSIIPVLIFVFFLQKYLVLAFTAGATKE</sequence>
<comment type="subcellular location">
    <subcellularLocation>
        <location evidence="1">Cell membrane</location>
        <topology evidence="1">Multi-pass membrane protein</topology>
    </subcellularLocation>
</comment>
<feature type="non-terminal residue" evidence="8">
    <location>
        <position position="1"/>
    </location>
</feature>
<keyword evidence="6 7" id="KW-0472">Membrane</keyword>
<dbReference type="Gene3D" id="1.10.3720.10">
    <property type="entry name" value="MetI-like"/>
    <property type="match status" value="1"/>
</dbReference>
<gene>
    <name evidence="8" type="ORF">S01H4_01456</name>
</gene>
<evidence type="ECO:0000256" key="1">
    <source>
        <dbReference type="ARBA" id="ARBA00004651"/>
    </source>
</evidence>
<dbReference type="EMBL" id="BART01000265">
    <property type="protein sequence ID" value="GAG69186.1"/>
    <property type="molecule type" value="Genomic_DNA"/>
</dbReference>
<evidence type="ECO:0000256" key="4">
    <source>
        <dbReference type="ARBA" id="ARBA00022692"/>
    </source>
</evidence>
<dbReference type="InterPro" id="IPR035906">
    <property type="entry name" value="MetI-like_sf"/>
</dbReference>
<evidence type="ECO:0000256" key="3">
    <source>
        <dbReference type="ARBA" id="ARBA00022475"/>
    </source>
</evidence>
<comment type="caution">
    <text evidence="8">The sequence shown here is derived from an EMBL/GenBank/DDBJ whole genome shotgun (WGS) entry which is preliminary data.</text>
</comment>
<dbReference type="AlphaFoldDB" id="X1BB31"/>
<dbReference type="InterPro" id="IPR050901">
    <property type="entry name" value="BP-dep_ABC_trans_perm"/>
</dbReference>
<proteinExistence type="predicted"/>
<feature type="transmembrane region" description="Helical" evidence="7">
    <location>
        <begin position="35"/>
        <end position="53"/>
    </location>
</feature>
<dbReference type="PANTHER" id="PTHR32243">
    <property type="entry name" value="MALTOSE TRANSPORT SYSTEM PERMEASE-RELATED"/>
    <property type="match status" value="1"/>
</dbReference>
<evidence type="ECO:0000256" key="2">
    <source>
        <dbReference type="ARBA" id="ARBA00022448"/>
    </source>
</evidence>
<evidence type="ECO:0000313" key="8">
    <source>
        <dbReference type="EMBL" id="GAG69186.1"/>
    </source>
</evidence>
<keyword evidence="2" id="KW-0813">Transport</keyword>
<keyword evidence="4 7" id="KW-0812">Transmembrane</keyword>
<evidence type="ECO:0000256" key="5">
    <source>
        <dbReference type="ARBA" id="ARBA00022989"/>
    </source>
</evidence>
<keyword evidence="3" id="KW-1003">Cell membrane</keyword>
<evidence type="ECO:0000256" key="6">
    <source>
        <dbReference type="ARBA" id="ARBA00023136"/>
    </source>
</evidence>
<evidence type="ECO:0008006" key="9">
    <source>
        <dbReference type="Google" id="ProtNLM"/>
    </source>
</evidence>
<evidence type="ECO:0000256" key="7">
    <source>
        <dbReference type="SAM" id="Phobius"/>
    </source>
</evidence>
<dbReference type="GO" id="GO:0005886">
    <property type="term" value="C:plasma membrane"/>
    <property type="evidence" value="ECO:0007669"/>
    <property type="project" value="UniProtKB-SubCell"/>
</dbReference>
<protein>
    <recommendedName>
        <fullName evidence="9">ABC transmembrane type-1 domain-containing protein</fullName>
    </recommendedName>
</protein>
<organism evidence="8">
    <name type="scientific">marine sediment metagenome</name>
    <dbReference type="NCBI Taxonomy" id="412755"/>
    <lineage>
        <taxon>unclassified sequences</taxon>
        <taxon>metagenomes</taxon>
        <taxon>ecological metagenomes</taxon>
    </lineage>
</organism>
<reference evidence="8" key="1">
    <citation type="journal article" date="2014" name="Front. Microbiol.">
        <title>High frequency of phylogenetically diverse reductive dehalogenase-homologous genes in deep subseafloor sedimentary metagenomes.</title>
        <authorList>
            <person name="Kawai M."/>
            <person name="Futagami T."/>
            <person name="Toyoda A."/>
            <person name="Takaki Y."/>
            <person name="Nishi S."/>
            <person name="Hori S."/>
            <person name="Arai W."/>
            <person name="Tsubouchi T."/>
            <person name="Morono Y."/>
            <person name="Uchiyama I."/>
            <person name="Ito T."/>
            <person name="Fujiyama A."/>
            <person name="Inagaki F."/>
            <person name="Takami H."/>
        </authorList>
    </citation>
    <scope>NUCLEOTIDE SEQUENCE</scope>
    <source>
        <strain evidence="8">Expedition CK06-06</strain>
    </source>
</reference>